<dbReference type="RefSeq" id="XP_015654800.1">
    <property type="nucleotide sequence ID" value="XM_015806436.1"/>
</dbReference>
<sequence length="158" mass="17920">MSKPDENGNELMEIEEVAVSDGGAARFAAVDVKSGEEKFNVIWQDTAKLLRFDEGENQWKERGQGTAKVLQRKDDTGKFMFLFRREGIGKLAAQHYLLKGMKITKHKQGEKFLIWTAFKDFTDDEEGFPESFTMRMSSKEAADKALEEMQKAVANSSL</sequence>
<dbReference type="FunFam" id="2.30.29.30:FF:000488">
    <property type="entry name" value="Ran-binding protein 1, putative"/>
    <property type="match status" value="1"/>
</dbReference>
<evidence type="ECO:0000259" key="1">
    <source>
        <dbReference type="PROSITE" id="PS50196"/>
    </source>
</evidence>
<dbReference type="InterPro" id="IPR045255">
    <property type="entry name" value="RanBP1-like"/>
</dbReference>
<dbReference type="PANTHER" id="PTHR23138">
    <property type="entry name" value="RAN BINDING PROTEIN"/>
    <property type="match status" value="1"/>
</dbReference>
<dbReference type="GO" id="GO:0005643">
    <property type="term" value="C:nuclear pore"/>
    <property type="evidence" value="ECO:0007669"/>
    <property type="project" value="TreeGrafter"/>
</dbReference>
<dbReference type="PROSITE" id="PS50196">
    <property type="entry name" value="RANBD1"/>
    <property type="match status" value="1"/>
</dbReference>
<accession>A0A0N0DSS4</accession>
<dbReference type="Gene3D" id="2.30.29.30">
    <property type="entry name" value="Pleckstrin-homology domain (PH domain)/Phosphotyrosine-binding domain (PTB)"/>
    <property type="match status" value="1"/>
</dbReference>
<dbReference type="VEuPathDB" id="TriTrypDB:LpyrH10_20_0310"/>
<proteinExistence type="predicted"/>
<organism evidence="2 3">
    <name type="scientific">Leptomonas pyrrhocoris</name>
    <name type="common">Firebug parasite</name>
    <dbReference type="NCBI Taxonomy" id="157538"/>
    <lineage>
        <taxon>Eukaryota</taxon>
        <taxon>Discoba</taxon>
        <taxon>Euglenozoa</taxon>
        <taxon>Kinetoplastea</taxon>
        <taxon>Metakinetoplastina</taxon>
        <taxon>Trypanosomatida</taxon>
        <taxon>Trypanosomatidae</taxon>
        <taxon>Leishmaniinae</taxon>
        <taxon>Leptomonas</taxon>
    </lineage>
</organism>
<gene>
    <name evidence="2" type="ORF">ABB37_07708</name>
</gene>
<dbReference type="SUPFAM" id="SSF50729">
    <property type="entry name" value="PH domain-like"/>
    <property type="match status" value="1"/>
</dbReference>
<feature type="domain" description="RanBD1" evidence="1">
    <location>
        <begin position="7"/>
        <end position="152"/>
    </location>
</feature>
<dbReference type="PANTHER" id="PTHR23138:SF87">
    <property type="entry name" value="E3 SUMO-PROTEIN LIGASE RANBP2"/>
    <property type="match status" value="1"/>
</dbReference>
<reference evidence="2 3" key="1">
    <citation type="submission" date="2015-07" db="EMBL/GenBank/DDBJ databases">
        <title>High-quality genome of monoxenous trypanosomatid Leptomonas pyrrhocoris.</title>
        <authorList>
            <person name="Flegontov P."/>
            <person name="Butenko A."/>
            <person name="Firsov S."/>
            <person name="Vlcek C."/>
            <person name="Logacheva M.D."/>
            <person name="Field M."/>
            <person name="Filatov D."/>
            <person name="Flegontova O."/>
            <person name="Gerasimov E."/>
            <person name="Jackson A.P."/>
            <person name="Kelly S."/>
            <person name="Opperdoes F."/>
            <person name="O'Reilly A."/>
            <person name="Votypka J."/>
            <person name="Yurchenko V."/>
            <person name="Lukes J."/>
        </authorList>
    </citation>
    <scope>NUCLEOTIDE SEQUENCE [LARGE SCALE GENOMIC DNA]</scope>
    <source>
        <strain evidence="2">H10</strain>
    </source>
</reference>
<dbReference type="GO" id="GO:0005737">
    <property type="term" value="C:cytoplasm"/>
    <property type="evidence" value="ECO:0007669"/>
    <property type="project" value="TreeGrafter"/>
</dbReference>
<protein>
    <submittedName>
        <fullName evidence="2">Putative Ran-binding protein 1</fullName>
    </submittedName>
</protein>
<name>A0A0N0DSS4_LEPPY</name>
<dbReference type="InterPro" id="IPR011993">
    <property type="entry name" value="PH-like_dom_sf"/>
</dbReference>
<dbReference type="CDD" id="cd00835">
    <property type="entry name" value="RanBD_family"/>
    <property type="match status" value="1"/>
</dbReference>
<dbReference type="AlphaFoldDB" id="A0A0N0DSS4"/>
<dbReference type="GO" id="GO:0005096">
    <property type="term" value="F:GTPase activator activity"/>
    <property type="evidence" value="ECO:0007669"/>
    <property type="project" value="TreeGrafter"/>
</dbReference>
<dbReference type="Proteomes" id="UP000037923">
    <property type="component" value="Unassembled WGS sequence"/>
</dbReference>
<dbReference type="SMART" id="SM00160">
    <property type="entry name" value="RanBD"/>
    <property type="match status" value="1"/>
</dbReference>
<keyword evidence="3" id="KW-1185">Reference proteome</keyword>
<evidence type="ECO:0000313" key="2">
    <source>
        <dbReference type="EMBL" id="KPA76361.1"/>
    </source>
</evidence>
<dbReference type="GeneID" id="26907993"/>
<dbReference type="InterPro" id="IPR000156">
    <property type="entry name" value="Ran_bind_dom"/>
</dbReference>
<dbReference type="EMBL" id="LGTL01000020">
    <property type="protein sequence ID" value="KPA76361.1"/>
    <property type="molecule type" value="Genomic_DNA"/>
</dbReference>
<dbReference type="Pfam" id="PF00638">
    <property type="entry name" value="Ran_BP1"/>
    <property type="match status" value="1"/>
</dbReference>
<evidence type="ECO:0000313" key="3">
    <source>
        <dbReference type="Proteomes" id="UP000037923"/>
    </source>
</evidence>
<comment type="caution">
    <text evidence="2">The sequence shown here is derived from an EMBL/GenBank/DDBJ whole genome shotgun (WGS) entry which is preliminary data.</text>
</comment>
<dbReference type="OMA" id="NVIWQDT"/>
<dbReference type="OrthoDB" id="2357150at2759"/>